<evidence type="ECO:0000256" key="1">
    <source>
        <dbReference type="ARBA" id="ARBA00022741"/>
    </source>
</evidence>
<accession>A0ABP8UWN6</accession>
<dbReference type="InterPro" id="IPR001650">
    <property type="entry name" value="Helicase_C-like"/>
</dbReference>
<feature type="domain" description="Helicase ATP-binding" evidence="6">
    <location>
        <begin position="129"/>
        <end position="314"/>
    </location>
</feature>
<keyword evidence="2" id="KW-0378">Hydrolase</keyword>
<evidence type="ECO:0000313" key="8">
    <source>
        <dbReference type="EMBL" id="GAA4648159.1"/>
    </source>
</evidence>
<dbReference type="InterPro" id="IPR049730">
    <property type="entry name" value="SNF2/RAD54-like_C"/>
</dbReference>
<dbReference type="InterPro" id="IPR057342">
    <property type="entry name" value="DEXDc_RapA"/>
</dbReference>
<dbReference type="RefSeq" id="WP_345193465.1">
    <property type="nucleotide sequence ID" value="NZ_BAABFL010000035.1"/>
</dbReference>
<gene>
    <name evidence="8" type="primary">drmD</name>
    <name evidence="8" type="ORF">GCM10023116_04250</name>
</gene>
<dbReference type="EMBL" id="BAABFL010000035">
    <property type="protein sequence ID" value="GAA4648159.1"/>
    <property type="molecule type" value="Genomic_DNA"/>
</dbReference>
<evidence type="ECO:0000256" key="2">
    <source>
        <dbReference type="ARBA" id="ARBA00022801"/>
    </source>
</evidence>
<evidence type="ECO:0000313" key="9">
    <source>
        <dbReference type="Proteomes" id="UP001500604"/>
    </source>
</evidence>
<reference evidence="9" key="1">
    <citation type="journal article" date="2019" name="Int. J. Syst. Evol. Microbiol.">
        <title>The Global Catalogue of Microorganisms (GCM) 10K type strain sequencing project: providing services to taxonomists for standard genome sequencing and annotation.</title>
        <authorList>
            <consortium name="The Broad Institute Genomics Platform"/>
            <consortium name="The Broad Institute Genome Sequencing Center for Infectious Disease"/>
            <person name="Wu L."/>
            <person name="Ma J."/>
        </authorList>
    </citation>
    <scope>NUCLEOTIDE SEQUENCE [LARGE SCALE GENOMIC DNA]</scope>
    <source>
        <strain evidence="9">JCM 17805</strain>
    </source>
</reference>
<feature type="coiled-coil region" evidence="5">
    <location>
        <begin position="935"/>
        <end position="977"/>
    </location>
</feature>
<organism evidence="8 9">
    <name type="scientific">Kistimonas scapharcae</name>
    <dbReference type="NCBI Taxonomy" id="1036133"/>
    <lineage>
        <taxon>Bacteria</taxon>
        <taxon>Pseudomonadati</taxon>
        <taxon>Pseudomonadota</taxon>
        <taxon>Gammaproteobacteria</taxon>
        <taxon>Oceanospirillales</taxon>
        <taxon>Endozoicomonadaceae</taxon>
        <taxon>Kistimonas</taxon>
    </lineage>
</organism>
<sequence>MVDQINTYGRPEPGQLVEVRRRQWLVADVNASEMHELPGQIQHMVLLSSIEEDAVGDELEVIWEIEPGAHIIEKAGLPEITGFDDPEKLEAFLDAVRWGAATNADRNFLQAPFRSGVSIEDFQLDPLVRAIEMARANLLIADDVGLGKTIEAGLVIQELLLRHRARTVLVVCPASLQEKWRVEMQEKFGLEFKIVDSNYVRDIRRKLGIHANPWTSFPRLITSMHWAKSGEGLRTMKDILPPHAEYPRKFDILVVDEAHHIAPASSTHYAMESQRTRYIRNIAPHFQHRLFLSATPHNGYTESFTSLLELLDDQRFARTIEPDEEQLAQVMVRRLKTDIVDADGNRVYPVRKLHALEVAYSSSERDIHSTLKAYCDSRTKAARENGSISGTEFIHKLLKKRLFSSPAAFASTLEKHIQTIEGKTDRTERNTLDERILKKRIQKAQEDFSDDEEYEAAQEEVVEEVGKRALPLTAEQKLLVSEMRHWAQDMRNRVDAKANAILDWVDSHLKTDGEWNNERVILFTEYRTTHQWLHQLLSSRDLGGDRLNIIHGSMDHDEREKIKAAFQADPEVSPVRILLATDAASEGIDLQNHCRYLVHVEIPWNPNVMEQRNGRIDRHGQRHSEVHIWHPVDSQFDKDNVNRNINVNKLEGQSEFLMRAVRKIDAMRQMLGSVGPVIEQQIEEAMLGKRQDLDTRVVEKKAEQSQKLIKSERQLKEKIANLHAKILETQNDFHMTPERIAETVKTALALADKSALTPATLPNTPDGSIYKMPQLSGSWAKCWEGLRHPHTGIIRPITFDHAVAKGRDDVVLVHLNHRLVQMSLRLLRAEVWAHEDVKKLHRVAVRSIPDDQLNSPAVMVVSRLVVTGGNHHRLHEELTFSGGYIKDDRFARERGVGVIDAWNTNARPASVPDLVLSALKERFKKNEGSIIQAYEARSRERLKGLEGTLTNLKKREIKNITAVLDELERAIKAELKKDDDPEQFSLFSEDEKTQLRKDNAALEARLAKIPEEKALEVAAIEQRFAGLTHRTFPVAIIFMVPESLLSR</sequence>
<dbReference type="InterPro" id="IPR027417">
    <property type="entry name" value="P-loop_NTPase"/>
</dbReference>
<dbReference type="PROSITE" id="PS51194">
    <property type="entry name" value="HELICASE_CTER"/>
    <property type="match status" value="1"/>
</dbReference>
<evidence type="ECO:0000259" key="6">
    <source>
        <dbReference type="PROSITE" id="PS51192"/>
    </source>
</evidence>
<evidence type="ECO:0000256" key="4">
    <source>
        <dbReference type="ARBA" id="ARBA00022840"/>
    </source>
</evidence>
<dbReference type="InterPro" id="IPR038718">
    <property type="entry name" value="SNF2-like_sf"/>
</dbReference>
<dbReference type="Proteomes" id="UP001500604">
    <property type="component" value="Unassembled WGS sequence"/>
</dbReference>
<keyword evidence="5" id="KW-0175">Coiled coil</keyword>
<dbReference type="InterPro" id="IPR000330">
    <property type="entry name" value="SNF2_N"/>
</dbReference>
<dbReference type="CDD" id="cd18011">
    <property type="entry name" value="DEXDc_RapA"/>
    <property type="match status" value="1"/>
</dbReference>
<dbReference type="PANTHER" id="PTHR45766">
    <property type="entry name" value="DNA ANNEALING HELICASE AND ENDONUCLEASE ZRANB3 FAMILY MEMBER"/>
    <property type="match status" value="1"/>
</dbReference>
<proteinExistence type="predicted"/>
<evidence type="ECO:0000256" key="3">
    <source>
        <dbReference type="ARBA" id="ARBA00022806"/>
    </source>
</evidence>
<dbReference type="CDD" id="cd18793">
    <property type="entry name" value="SF2_C_SNF"/>
    <property type="match status" value="1"/>
</dbReference>
<dbReference type="PROSITE" id="PS51192">
    <property type="entry name" value="HELICASE_ATP_BIND_1"/>
    <property type="match status" value="1"/>
</dbReference>
<dbReference type="Pfam" id="PF00176">
    <property type="entry name" value="SNF2-rel_dom"/>
    <property type="match status" value="1"/>
</dbReference>
<name>A0ABP8UWN6_9GAMM</name>
<dbReference type="Pfam" id="PF00271">
    <property type="entry name" value="Helicase_C"/>
    <property type="match status" value="1"/>
</dbReference>
<keyword evidence="9" id="KW-1185">Reference proteome</keyword>
<dbReference type="SMART" id="SM00487">
    <property type="entry name" value="DEXDc"/>
    <property type="match status" value="1"/>
</dbReference>
<dbReference type="NCBIfam" id="NF038317">
    <property type="entry name" value="DISARM_DrmD"/>
    <property type="match status" value="1"/>
</dbReference>
<dbReference type="PANTHER" id="PTHR45766:SF6">
    <property type="entry name" value="SWI_SNF-RELATED MATRIX-ASSOCIATED ACTIN-DEPENDENT REGULATOR OF CHROMATIN SUBFAMILY A-LIKE PROTEIN 1"/>
    <property type="match status" value="1"/>
</dbReference>
<dbReference type="SMART" id="SM00490">
    <property type="entry name" value="HELICc"/>
    <property type="match status" value="1"/>
</dbReference>
<dbReference type="Gene3D" id="3.40.50.300">
    <property type="entry name" value="P-loop containing nucleotide triphosphate hydrolases"/>
    <property type="match status" value="1"/>
</dbReference>
<dbReference type="SUPFAM" id="SSF52540">
    <property type="entry name" value="P-loop containing nucleoside triphosphate hydrolases"/>
    <property type="match status" value="1"/>
</dbReference>
<dbReference type="InterPro" id="IPR014001">
    <property type="entry name" value="Helicase_ATP-bd"/>
</dbReference>
<feature type="domain" description="Helicase C-terminal" evidence="7">
    <location>
        <begin position="501"/>
        <end position="686"/>
    </location>
</feature>
<keyword evidence="4" id="KW-0067">ATP-binding</keyword>
<keyword evidence="1" id="KW-0547">Nucleotide-binding</keyword>
<evidence type="ECO:0000256" key="5">
    <source>
        <dbReference type="SAM" id="Coils"/>
    </source>
</evidence>
<evidence type="ECO:0000259" key="7">
    <source>
        <dbReference type="PROSITE" id="PS51194"/>
    </source>
</evidence>
<comment type="caution">
    <text evidence="8">The sequence shown here is derived from an EMBL/GenBank/DDBJ whole genome shotgun (WGS) entry which is preliminary data.</text>
</comment>
<dbReference type="Gene3D" id="3.40.50.10810">
    <property type="entry name" value="Tandem AAA-ATPase domain"/>
    <property type="match status" value="1"/>
</dbReference>
<keyword evidence="3" id="KW-0347">Helicase</keyword>
<protein>
    <submittedName>
        <fullName evidence="8">DISARM system SNF2-like helicase DrmD</fullName>
    </submittedName>
</protein>